<keyword evidence="1" id="KW-0472">Membrane</keyword>
<proteinExistence type="predicted"/>
<name>A0ABW2YTG6_9GAMM</name>
<dbReference type="RefSeq" id="WP_386812801.1">
    <property type="nucleotide sequence ID" value="NZ_JBHTIH010000004.1"/>
</dbReference>
<keyword evidence="1" id="KW-1133">Transmembrane helix</keyword>
<organism evidence="2 3">
    <name type="scientific">Lysobacter koreensis</name>
    <dbReference type="NCBI Taxonomy" id="266122"/>
    <lineage>
        <taxon>Bacteria</taxon>
        <taxon>Pseudomonadati</taxon>
        <taxon>Pseudomonadota</taxon>
        <taxon>Gammaproteobacteria</taxon>
        <taxon>Lysobacterales</taxon>
        <taxon>Lysobacteraceae</taxon>
        <taxon>Lysobacter</taxon>
    </lineage>
</organism>
<evidence type="ECO:0008006" key="4">
    <source>
        <dbReference type="Google" id="ProtNLM"/>
    </source>
</evidence>
<gene>
    <name evidence="2" type="ORF">ACFQZQ_10815</name>
</gene>
<feature type="transmembrane region" description="Helical" evidence="1">
    <location>
        <begin position="48"/>
        <end position="67"/>
    </location>
</feature>
<reference evidence="3" key="1">
    <citation type="journal article" date="2019" name="Int. J. Syst. Evol. Microbiol.">
        <title>The Global Catalogue of Microorganisms (GCM) 10K type strain sequencing project: providing services to taxonomists for standard genome sequencing and annotation.</title>
        <authorList>
            <consortium name="The Broad Institute Genomics Platform"/>
            <consortium name="The Broad Institute Genome Sequencing Center for Infectious Disease"/>
            <person name="Wu L."/>
            <person name="Ma J."/>
        </authorList>
    </citation>
    <scope>NUCLEOTIDE SEQUENCE [LARGE SCALE GENOMIC DNA]</scope>
    <source>
        <strain evidence="3">CCUG 55491</strain>
    </source>
</reference>
<accession>A0ABW2YTG6</accession>
<evidence type="ECO:0000256" key="1">
    <source>
        <dbReference type="SAM" id="Phobius"/>
    </source>
</evidence>
<evidence type="ECO:0000313" key="2">
    <source>
        <dbReference type="EMBL" id="MFD0739772.1"/>
    </source>
</evidence>
<protein>
    <recommendedName>
        <fullName evidence="4">DUF2834 domain-containing protein</fullName>
    </recommendedName>
</protein>
<dbReference type="Proteomes" id="UP001597090">
    <property type="component" value="Unassembled WGS sequence"/>
</dbReference>
<comment type="caution">
    <text evidence="2">The sequence shown here is derived from an EMBL/GenBank/DDBJ whole genome shotgun (WGS) entry which is preliminary data.</text>
</comment>
<keyword evidence="3" id="KW-1185">Reference proteome</keyword>
<evidence type="ECO:0000313" key="3">
    <source>
        <dbReference type="Proteomes" id="UP001597090"/>
    </source>
</evidence>
<sequence>MSKDNAAPLVSLALLASAVFYLWAISGPPRMLDGGLTGEEMSFGEKAFVLLVALSVFASMFVALRRAARAGSKFWFFVCLFLWPAAYLYTLVVSRADER</sequence>
<keyword evidence="1" id="KW-0812">Transmembrane</keyword>
<dbReference type="EMBL" id="JBHTIH010000004">
    <property type="protein sequence ID" value="MFD0739772.1"/>
    <property type="molecule type" value="Genomic_DNA"/>
</dbReference>
<feature type="transmembrane region" description="Helical" evidence="1">
    <location>
        <begin position="74"/>
        <end position="92"/>
    </location>
</feature>